<name>A0A1G2KSK7_9BACT</name>
<dbReference type="PANTHER" id="PTHR40903">
    <property type="entry name" value="GLYCINE-RICH CELL WALL STRUCTURAL PROTEIN 1-LIKE"/>
    <property type="match status" value="1"/>
</dbReference>
<dbReference type="PANTHER" id="PTHR40903:SF1">
    <property type="entry name" value="HYPHALLY REGULATED CELL WALL PROTEIN 3"/>
    <property type="match status" value="1"/>
</dbReference>
<reference evidence="3 4" key="1">
    <citation type="journal article" date="2016" name="Nat. Commun.">
        <title>Thousands of microbial genomes shed light on interconnected biogeochemical processes in an aquifer system.</title>
        <authorList>
            <person name="Anantharaman K."/>
            <person name="Brown C.T."/>
            <person name="Hug L.A."/>
            <person name="Sharon I."/>
            <person name="Castelle C.J."/>
            <person name="Probst A.J."/>
            <person name="Thomas B.C."/>
            <person name="Singh A."/>
            <person name="Wilkins M.J."/>
            <person name="Karaoz U."/>
            <person name="Brodie E.L."/>
            <person name="Williams K.H."/>
            <person name="Hubbard S.S."/>
            <person name="Banfield J.F."/>
        </authorList>
    </citation>
    <scope>NUCLEOTIDE SEQUENCE [LARGE SCALE GENOMIC DNA]</scope>
</reference>
<organism evidence="3 4">
    <name type="scientific">Candidatus Sungbacteria bacterium RIFCSPHIGHO2_02_FULL_49_20</name>
    <dbReference type="NCBI Taxonomy" id="1802272"/>
    <lineage>
        <taxon>Bacteria</taxon>
        <taxon>Candidatus Sungiibacteriota</taxon>
    </lineage>
</organism>
<feature type="domain" description="SpaA-like prealbumin fold" evidence="2">
    <location>
        <begin position="294"/>
        <end position="374"/>
    </location>
</feature>
<comment type="caution">
    <text evidence="3">The sequence shown here is derived from an EMBL/GenBank/DDBJ whole genome shotgun (WGS) entry which is preliminary data.</text>
</comment>
<proteinExistence type="predicted"/>
<dbReference type="Proteomes" id="UP000178710">
    <property type="component" value="Unassembled WGS sequence"/>
</dbReference>
<feature type="region of interest" description="Disordered" evidence="1">
    <location>
        <begin position="467"/>
        <end position="486"/>
    </location>
</feature>
<sequence length="711" mass="70151">MHGLLKKNTSFYRRNFSIAAFALLVLAVLYVRNFGIPQQNYILGISNLFGSFVYAEGDGGGDGDSGAGSGDAGTGPGGDSGTGPGDGSGDAGTSPGGDAGTGPGGDTGTGPGVDAGTGPGGDSGTGPGGDASTGPGADTGTGPGGDTSTGPGGDAEAGPGADVGISPGEIGGGDVPVQICEDQNALNFGGPLPCVFPQITATSTLAVTKIVINDNGGTKLVADFPLFINSTQVSSDVAYDVAPGDFIVSETNDATKYTATIGGDCDSSGHVAVSLGENKTCTITNNDNPPVITPSTLTVIKVVINDNSGTSTVTRFPLFVNGNPVTSGQVNTLTPGTYTVTETSQPNYTASFSGGCNASGQATLAAGENKTCTITNNDNPPATPPSLICAISLDPSTIAPSANSTLSWTSNALSAVIDKGIGAVGPNGSTTVTAIINTTFTGIFSNAVASTTCQALLTVSTGGGGGGGGGGGSGGGGGGGSSGGGGGGGGMSPIITLTKQIQPLAFISLSQVPYTGIGDNVQLVIFLINLALISWFIARWLAGASPVAAIKSVFLASNAPSALKNFAHTAEVAVAMPAALPIVARDAYATGVGAFPVAPLAAEVNVPAFIAAVALAREHQAFEMLRTLESRGASVEEFMKDAVQSVAAVYLSRRGERYEVDPAVNAIFAGWDLVIVEAFLAGLLVSVDASFASGWTAAKVAISNAARSARR</sequence>
<dbReference type="AlphaFoldDB" id="A0A1G2KSK7"/>
<dbReference type="Pfam" id="PF19403">
    <property type="entry name" value="SpaA_2"/>
    <property type="match status" value="2"/>
</dbReference>
<dbReference type="Gene3D" id="2.40.160.150">
    <property type="match status" value="2"/>
</dbReference>
<gene>
    <name evidence="3" type="ORF">A3C12_02110</name>
</gene>
<protein>
    <recommendedName>
        <fullName evidence="2">SpaA-like prealbumin fold domain-containing protein</fullName>
    </recommendedName>
</protein>
<dbReference type="InterPro" id="IPR045826">
    <property type="entry name" value="SpaA_PFL_dom_2"/>
</dbReference>
<accession>A0A1G2KSK7</accession>
<evidence type="ECO:0000313" key="4">
    <source>
        <dbReference type="Proteomes" id="UP000178710"/>
    </source>
</evidence>
<dbReference type="EMBL" id="MHQK01000001">
    <property type="protein sequence ID" value="OHA02425.1"/>
    <property type="molecule type" value="Genomic_DNA"/>
</dbReference>
<feature type="domain" description="SpaA-like prealbumin fold" evidence="2">
    <location>
        <begin position="203"/>
        <end position="283"/>
    </location>
</feature>
<evidence type="ECO:0000256" key="1">
    <source>
        <dbReference type="SAM" id="MobiDB-lite"/>
    </source>
</evidence>
<feature type="compositionally biased region" description="Gly residues" evidence="1">
    <location>
        <begin position="62"/>
        <end position="155"/>
    </location>
</feature>
<evidence type="ECO:0000259" key="2">
    <source>
        <dbReference type="Pfam" id="PF19403"/>
    </source>
</evidence>
<feature type="region of interest" description="Disordered" evidence="1">
    <location>
        <begin position="62"/>
        <end position="176"/>
    </location>
</feature>
<evidence type="ECO:0000313" key="3">
    <source>
        <dbReference type="EMBL" id="OHA02425.1"/>
    </source>
</evidence>